<sequence length="50" mass="5634">MDEGPGSPFQKCSRRCVLSDTNNSDMYRRGVSDSLCSVADLSREEYALRM</sequence>
<organism evidence="1 2">
    <name type="scientific">Dictyobacter formicarum</name>
    <dbReference type="NCBI Taxonomy" id="2778368"/>
    <lineage>
        <taxon>Bacteria</taxon>
        <taxon>Bacillati</taxon>
        <taxon>Chloroflexota</taxon>
        <taxon>Ktedonobacteria</taxon>
        <taxon>Ktedonobacterales</taxon>
        <taxon>Dictyobacteraceae</taxon>
        <taxon>Dictyobacter</taxon>
    </lineage>
</organism>
<keyword evidence="2" id="KW-1185">Reference proteome</keyword>
<evidence type="ECO:0000313" key="2">
    <source>
        <dbReference type="Proteomes" id="UP000635565"/>
    </source>
</evidence>
<protein>
    <submittedName>
        <fullName evidence="1">Uncharacterized protein</fullName>
    </submittedName>
</protein>
<dbReference type="EMBL" id="BNJJ01000004">
    <property type="protein sequence ID" value="GHO83908.1"/>
    <property type="molecule type" value="Genomic_DNA"/>
</dbReference>
<reference evidence="1 2" key="1">
    <citation type="journal article" date="2021" name="Int. J. Syst. Evol. Microbiol.">
        <title>Reticulibacter mediterranei gen. nov., sp. nov., within the new family Reticulibacteraceae fam. nov., and Ktedonospora formicarum gen. nov., sp. nov., Ktedonobacter robiniae sp. nov., Dictyobacter formicarum sp. nov. and Dictyobacter arantiisoli sp. nov., belonging to the class Ktedonobacteria.</title>
        <authorList>
            <person name="Yabe S."/>
            <person name="Zheng Y."/>
            <person name="Wang C.M."/>
            <person name="Sakai Y."/>
            <person name="Abe K."/>
            <person name="Yokota A."/>
            <person name="Donadio S."/>
            <person name="Cavaletti L."/>
            <person name="Monciardini P."/>
        </authorList>
    </citation>
    <scope>NUCLEOTIDE SEQUENCE [LARGE SCALE GENOMIC DNA]</scope>
    <source>
        <strain evidence="1 2">SOSP1-9</strain>
    </source>
</reference>
<gene>
    <name evidence="1" type="ORF">KSZ_19140</name>
</gene>
<accession>A0ABQ3VDL1</accession>
<comment type="caution">
    <text evidence="1">The sequence shown here is derived from an EMBL/GenBank/DDBJ whole genome shotgun (WGS) entry which is preliminary data.</text>
</comment>
<name>A0ABQ3VDL1_9CHLR</name>
<proteinExistence type="predicted"/>
<dbReference type="Proteomes" id="UP000635565">
    <property type="component" value="Unassembled WGS sequence"/>
</dbReference>
<evidence type="ECO:0000313" key="1">
    <source>
        <dbReference type="EMBL" id="GHO83908.1"/>
    </source>
</evidence>